<organism evidence="1 2">
    <name type="scientific">Diploptera punctata</name>
    <name type="common">Pacific beetle cockroach</name>
    <dbReference type="NCBI Taxonomy" id="6984"/>
    <lineage>
        <taxon>Eukaryota</taxon>
        <taxon>Metazoa</taxon>
        <taxon>Ecdysozoa</taxon>
        <taxon>Arthropoda</taxon>
        <taxon>Hexapoda</taxon>
        <taxon>Insecta</taxon>
        <taxon>Pterygota</taxon>
        <taxon>Neoptera</taxon>
        <taxon>Polyneoptera</taxon>
        <taxon>Dictyoptera</taxon>
        <taxon>Blattodea</taxon>
        <taxon>Blaberoidea</taxon>
        <taxon>Blaberidae</taxon>
        <taxon>Diplopterinae</taxon>
        <taxon>Diploptera</taxon>
    </lineage>
</organism>
<name>A0AAD7ZXM3_DIPPU</name>
<protein>
    <submittedName>
        <fullName evidence="1">Uncharacterized protein</fullName>
    </submittedName>
</protein>
<proteinExistence type="predicted"/>
<sequence length="50" mass="5875">IINSFLKFNKRNRSATARHFPHSNELQPTLDLPVELLWSFVWPSDILSHT</sequence>
<dbReference type="AlphaFoldDB" id="A0AAD7ZXM3"/>
<gene>
    <name evidence="1" type="ORF">L9F63_028108</name>
</gene>
<evidence type="ECO:0000313" key="2">
    <source>
        <dbReference type="Proteomes" id="UP001233999"/>
    </source>
</evidence>
<reference evidence="1" key="2">
    <citation type="submission" date="2023-05" db="EMBL/GenBank/DDBJ databases">
        <authorList>
            <person name="Fouks B."/>
        </authorList>
    </citation>
    <scope>NUCLEOTIDE SEQUENCE</scope>
    <source>
        <strain evidence="1">Stay&amp;Tobe</strain>
        <tissue evidence="1">Testes</tissue>
    </source>
</reference>
<dbReference type="EMBL" id="JASPKZ010005513">
    <property type="protein sequence ID" value="KAJ9588588.1"/>
    <property type="molecule type" value="Genomic_DNA"/>
</dbReference>
<reference evidence="1" key="1">
    <citation type="journal article" date="2023" name="IScience">
        <title>Live-bearing cockroach genome reveals convergent evolutionary mechanisms linked to viviparity in insects and beyond.</title>
        <authorList>
            <person name="Fouks B."/>
            <person name="Harrison M.C."/>
            <person name="Mikhailova A.A."/>
            <person name="Marchal E."/>
            <person name="English S."/>
            <person name="Carruthers M."/>
            <person name="Jennings E.C."/>
            <person name="Chiamaka E.L."/>
            <person name="Frigard R.A."/>
            <person name="Pippel M."/>
            <person name="Attardo G.M."/>
            <person name="Benoit J.B."/>
            <person name="Bornberg-Bauer E."/>
            <person name="Tobe S.S."/>
        </authorList>
    </citation>
    <scope>NUCLEOTIDE SEQUENCE</scope>
    <source>
        <strain evidence="1">Stay&amp;Tobe</strain>
    </source>
</reference>
<feature type="non-terminal residue" evidence="1">
    <location>
        <position position="1"/>
    </location>
</feature>
<evidence type="ECO:0000313" key="1">
    <source>
        <dbReference type="EMBL" id="KAJ9588588.1"/>
    </source>
</evidence>
<accession>A0AAD7ZXM3</accession>
<dbReference type="Proteomes" id="UP001233999">
    <property type="component" value="Unassembled WGS sequence"/>
</dbReference>
<feature type="non-terminal residue" evidence="1">
    <location>
        <position position="50"/>
    </location>
</feature>
<keyword evidence="2" id="KW-1185">Reference proteome</keyword>
<comment type="caution">
    <text evidence="1">The sequence shown here is derived from an EMBL/GenBank/DDBJ whole genome shotgun (WGS) entry which is preliminary data.</text>
</comment>